<accession>A0AAV4WZN9</accession>
<evidence type="ECO:0000313" key="1">
    <source>
        <dbReference type="EMBL" id="GIY87301.1"/>
    </source>
</evidence>
<dbReference type="AlphaFoldDB" id="A0AAV4WZN9"/>
<proteinExistence type="predicted"/>
<dbReference type="EMBL" id="BPLR01016920">
    <property type="protein sequence ID" value="GIY87301.1"/>
    <property type="molecule type" value="Genomic_DNA"/>
</dbReference>
<comment type="caution">
    <text evidence="1">The sequence shown here is derived from an EMBL/GenBank/DDBJ whole genome shotgun (WGS) entry which is preliminary data.</text>
</comment>
<evidence type="ECO:0000313" key="2">
    <source>
        <dbReference type="Proteomes" id="UP001054945"/>
    </source>
</evidence>
<dbReference type="Proteomes" id="UP001054945">
    <property type="component" value="Unassembled WGS sequence"/>
</dbReference>
<sequence length="114" mass="12417">MNLPMIPKTRVSQWLSDLLSFLKMTAWEITLQTNAGIQFKESWRGKAAASRAISAFISSAVRSFFGRIPSVALLSPRRHLAPRTPVTSTLFHLRMSAGESGSFCEGSGTNCGNA</sequence>
<reference evidence="1 2" key="1">
    <citation type="submission" date="2021-06" db="EMBL/GenBank/DDBJ databases">
        <title>Caerostris extrusa draft genome.</title>
        <authorList>
            <person name="Kono N."/>
            <person name="Arakawa K."/>
        </authorList>
    </citation>
    <scope>NUCLEOTIDE SEQUENCE [LARGE SCALE GENOMIC DNA]</scope>
</reference>
<protein>
    <submittedName>
        <fullName evidence="1">Uncharacterized protein</fullName>
    </submittedName>
</protein>
<name>A0AAV4WZN9_CAEEX</name>
<keyword evidence="2" id="KW-1185">Reference proteome</keyword>
<gene>
    <name evidence="1" type="ORF">CEXT_442451</name>
</gene>
<organism evidence="1 2">
    <name type="scientific">Caerostris extrusa</name>
    <name type="common">Bark spider</name>
    <name type="synonym">Caerostris bankana</name>
    <dbReference type="NCBI Taxonomy" id="172846"/>
    <lineage>
        <taxon>Eukaryota</taxon>
        <taxon>Metazoa</taxon>
        <taxon>Ecdysozoa</taxon>
        <taxon>Arthropoda</taxon>
        <taxon>Chelicerata</taxon>
        <taxon>Arachnida</taxon>
        <taxon>Araneae</taxon>
        <taxon>Araneomorphae</taxon>
        <taxon>Entelegynae</taxon>
        <taxon>Araneoidea</taxon>
        <taxon>Araneidae</taxon>
        <taxon>Caerostris</taxon>
    </lineage>
</organism>